<evidence type="ECO:0000256" key="2">
    <source>
        <dbReference type="ARBA" id="ARBA00023043"/>
    </source>
</evidence>
<dbReference type="InterPro" id="IPR036770">
    <property type="entry name" value="Ankyrin_rpt-contain_sf"/>
</dbReference>
<keyword evidence="1" id="KW-0677">Repeat</keyword>
<dbReference type="AlphaFoldDB" id="B7G9J4"/>
<keyword evidence="6" id="KW-1185">Reference proteome</keyword>
<organism evidence="5 6">
    <name type="scientific">Phaeodactylum tricornutum (strain CCAP 1055/1)</name>
    <dbReference type="NCBI Taxonomy" id="556484"/>
    <lineage>
        <taxon>Eukaryota</taxon>
        <taxon>Sar</taxon>
        <taxon>Stramenopiles</taxon>
        <taxon>Ochrophyta</taxon>
        <taxon>Bacillariophyta</taxon>
        <taxon>Bacillariophyceae</taxon>
        <taxon>Bacillariophycidae</taxon>
        <taxon>Naviculales</taxon>
        <taxon>Phaeodactylaceae</taxon>
        <taxon>Phaeodactylum</taxon>
    </lineage>
</organism>
<evidence type="ECO:0000256" key="4">
    <source>
        <dbReference type="SAM" id="MobiDB-lite"/>
    </source>
</evidence>
<feature type="compositionally biased region" description="Acidic residues" evidence="4">
    <location>
        <begin position="426"/>
        <end position="450"/>
    </location>
</feature>
<name>B7G9J4_PHATC</name>
<proteinExistence type="predicted"/>
<accession>B7G9J4</accession>
<dbReference type="STRING" id="556484.B7G9J4"/>
<feature type="region of interest" description="Disordered" evidence="4">
    <location>
        <begin position="73"/>
        <end position="121"/>
    </location>
</feature>
<dbReference type="eggNOG" id="ENOG502S48R">
    <property type="taxonomic scope" value="Eukaryota"/>
</dbReference>
<dbReference type="GeneID" id="7195338"/>
<dbReference type="PANTHER" id="PTHR24126">
    <property type="entry name" value="ANKYRIN REPEAT, PH AND SEC7 DOMAIN CONTAINING PROTEIN SECG-RELATED"/>
    <property type="match status" value="1"/>
</dbReference>
<feature type="region of interest" description="Disordered" evidence="4">
    <location>
        <begin position="391"/>
        <end position="467"/>
    </location>
</feature>
<dbReference type="InterPro" id="IPR002110">
    <property type="entry name" value="Ankyrin_rpt"/>
</dbReference>
<feature type="repeat" description="ANK" evidence="3">
    <location>
        <begin position="230"/>
        <end position="262"/>
    </location>
</feature>
<protein>
    <submittedName>
        <fullName evidence="5">Uncharacterized protein</fullName>
    </submittedName>
</protein>
<feature type="compositionally biased region" description="Basic residues" evidence="4">
    <location>
        <begin position="79"/>
        <end position="88"/>
    </location>
</feature>
<dbReference type="HOGENOM" id="CLU_585914_0_0_1"/>
<dbReference type="EMBL" id="CM000622">
    <property type="protein sequence ID" value="EEC44967.1"/>
    <property type="molecule type" value="Genomic_DNA"/>
</dbReference>
<dbReference type="Pfam" id="PF12796">
    <property type="entry name" value="Ank_2"/>
    <property type="match status" value="1"/>
</dbReference>
<dbReference type="SUPFAM" id="SSF48403">
    <property type="entry name" value="Ankyrin repeat"/>
    <property type="match status" value="1"/>
</dbReference>
<dbReference type="OrthoDB" id="46691at2759"/>
<dbReference type="SMART" id="SM00248">
    <property type="entry name" value="ANK"/>
    <property type="match status" value="2"/>
</dbReference>
<dbReference type="RefSeq" id="XP_002183785.1">
    <property type="nucleotide sequence ID" value="XM_002183749.1"/>
</dbReference>
<dbReference type="Proteomes" id="UP000000759">
    <property type="component" value="Chromosome 20"/>
</dbReference>
<feature type="region of interest" description="Disordered" evidence="4">
    <location>
        <begin position="1"/>
        <end position="28"/>
    </location>
</feature>
<evidence type="ECO:0000313" key="6">
    <source>
        <dbReference type="Proteomes" id="UP000000759"/>
    </source>
</evidence>
<feature type="compositionally biased region" description="Low complexity" evidence="4">
    <location>
        <begin position="89"/>
        <end position="108"/>
    </location>
</feature>
<sequence>MVRRTLEQTQAQQPQPQPQPPRPRQGRIPAALQSVFLASNRGKTVDRPPPGKVAYKVFFRKIFFQKKPEAEKNSGYKNGYKKWNKKGNKNSGKFVKNNFYKNNNNNNKQSRFSAPPQSVDKSSKILSSTSISFGKASNAKSKPTPSTRAAAVIEEKQAISPQSYLDDMIAARGYSTEKFKTLQTAYYNKPTALQQASYDVYLIDLVKKNGVETLRNIFKSGVSPNPCNTFGESLLHMICRRGDVDLLKVLLECGTNLQVADDYGRTPLHDACWAAKPAFAVVDLILERDPRLLYMSDCRGALPLSYVRKEHWCEWVPYLEARKHTYWPVLTNNTDTDSQVKAEAPPLLCTQGANTRPLRDPKDALTCEMAKMVVSGKMQPDEAQFLQYDVTDEDDESRSSSEAEEDAEESGDESGSDEGIGSGTESDSDDDSEYDSEDDASDFSLDEDEMASILNTLAPRAASVEKQ</sequence>
<reference evidence="5 6" key="1">
    <citation type="journal article" date="2008" name="Nature">
        <title>The Phaeodactylum genome reveals the evolutionary history of diatom genomes.</title>
        <authorList>
            <person name="Bowler C."/>
            <person name="Allen A.E."/>
            <person name="Badger J.H."/>
            <person name="Grimwood J."/>
            <person name="Jabbari K."/>
            <person name="Kuo A."/>
            <person name="Maheswari U."/>
            <person name="Martens C."/>
            <person name="Maumus F."/>
            <person name="Otillar R.P."/>
            <person name="Rayko E."/>
            <person name="Salamov A."/>
            <person name="Vandepoele K."/>
            <person name="Beszteri B."/>
            <person name="Gruber A."/>
            <person name="Heijde M."/>
            <person name="Katinka M."/>
            <person name="Mock T."/>
            <person name="Valentin K."/>
            <person name="Verret F."/>
            <person name="Berges J.A."/>
            <person name="Brownlee C."/>
            <person name="Cadoret J.P."/>
            <person name="Chiovitti A."/>
            <person name="Choi C.J."/>
            <person name="Coesel S."/>
            <person name="De Martino A."/>
            <person name="Detter J.C."/>
            <person name="Durkin C."/>
            <person name="Falciatore A."/>
            <person name="Fournet J."/>
            <person name="Haruta M."/>
            <person name="Huysman M.J."/>
            <person name="Jenkins B.D."/>
            <person name="Jiroutova K."/>
            <person name="Jorgensen R.E."/>
            <person name="Joubert Y."/>
            <person name="Kaplan A."/>
            <person name="Kroger N."/>
            <person name="Kroth P.G."/>
            <person name="La Roche J."/>
            <person name="Lindquist E."/>
            <person name="Lommer M."/>
            <person name="Martin-Jezequel V."/>
            <person name="Lopez P.J."/>
            <person name="Lucas S."/>
            <person name="Mangogna M."/>
            <person name="McGinnis K."/>
            <person name="Medlin L.K."/>
            <person name="Montsant A."/>
            <person name="Oudot-Le Secq M.P."/>
            <person name="Napoli C."/>
            <person name="Obornik M."/>
            <person name="Parker M.S."/>
            <person name="Petit J.L."/>
            <person name="Porcel B.M."/>
            <person name="Poulsen N."/>
            <person name="Robison M."/>
            <person name="Rychlewski L."/>
            <person name="Rynearson T.A."/>
            <person name="Schmutz J."/>
            <person name="Shapiro H."/>
            <person name="Siaut M."/>
            <person name="Stanley M."/>
            <person name="Sussman M.R."/>
            <person name="Taylor A.R."/>
            <person name="Vardi A."/>
            <person name="von Dassow P."/>
            <person name="Vyverman W."/>
            <person name="Willis A."/>
            <person name="Wyrwicz L.S."/>
            <person name="Rokhsar D.S."/>
            <person name="Weissenbach J."/>
            <person name="Armbrust E.V."/>
            <person name="Green B.R."/>
            <person name="Van de Peer Y."/>
            <person name="Grigoriev I.V."/>
        </authorList>
    </citation>
    <scope>NUCLEOTIDE SEQUENCE [LARGE SCALE GENOMIC DNA]</scope>
    <source>
        <strain evidence="5 6">CCAP 1055/1</strain>
    </source>
</reference>
<dbReference type="PROSITE" id="PS50088">
    <property type="entry name" value="ANK_REPEAT"/>
    <property type="match status" value="1"/>
</dbReference>
<dbReference type="PROSITE" id="PS50297">
    <property type="entry name" value="ANK_REP_REGION"/>
    <property type="match status" value="1"/>
</dbReference>
<reference evidence="6" key="2">
    <citation type="submission" date="2008-08" db="EMBL/GenBank/DDBJ databases">
        <authorList>
            <consortium name="Diatom Consortium"/>
            <person name="Grigoriev I."/>
            <person name="Grimwood J."/>
            <person name="Kuo A."/>
            <person name="Otillar R.P."/>
            <person name="Salamov A."/>
            <person name="Detter J.C."/>
            <person name="Lindquist E."/>
            <person name="Shapiro H."/>
            <person name="Lucas S."/>
            <person name="Glavina del Rio T."/>
            <person name="Pitluck S."/>
            <person name="Rokhsar D."/>
            <person name="Bowler C."/>
        </authorList>
    </citation>
    <scope>GENOME REANNOTATION</scope>
    <source>
        <strain evidence="6">CCAP 1055/1</strain>
    </source>
</reference>
<evidence type="ECO:0000256" key="1">
    <source>
        <dbReference type="ARBA" id="ARBA00022737"/>
    </source>
</evidence>
<dbReference type="KEGG" id="pti:PHATRDRAFT_39760"/>
<dbReference type="Gene3D" id="1.25.40.20">
    <property type="entry name" value="Ankyrin repeat-containing domain"/>
    <property type="match status" value="1"/>
</dbReference>
<feature type="compositionally biased region" description="Acidic residues" evidence="4">
    <location>
        <begin position="391"/>
        <end position="416"/>
    </location>
</feature>
<keyword evidence="2 3" id="KW-0040">ANK repeat</keyword>
<dbReference type="PaxDb" id="2850-Phatr39760"/>
<evidence type="ECO:0000313" key="5">
    <source>
        <dbReference type="EMBL" id="EEC44967.1"/>
    </source>
</evidence>
<dbReference type="InParanoid" id="B7G9J4"/>
<evidence type="ECO:0000256" key="3">
    <source>
        <dbReference type="PROSITE-ProRule" id="PRU00023"/>
    </source>
</evidence>
<gene>
    <name evidence="5" type="ORF">PHATRDRAFT_39760</name>
</gene>